<evidence type="ECO:0000313" key="4">
    <source>
        <dbReference type="Proteomes" id="UP000320806"/>
    </source>
</evidence>
<dbReference type="CDD" id="cd00293">
    <property type="entry name" value="USP-like"/>
    <property type="match status" value="1"/>
</dbReference>
<evidence type="ECO:0000313" key="3">
    <source>
        <dbReference type="EMBL" id="TQJ14169.1"/>
    </source>
</evidence>
<dbReference type="PRINTS" id="PR01438">
    <property type="entry name" value="UNVRSLSTRESS"/>
</dbReference>
<reference evidence="3 4" key="1">
    <citation type="submission" date="2019-06" db="EMBL/GenBank/DDBJ databases">
        <title>Sequencing the genomes of 1000 actinobacteria strains.</title>
        <authorList>
            <person name="Klenk H.-P."/>
        </authorList>
    </citation>
    <scope>NUCLEOTIDE SEQUENCE [LARGE SCALE GENOMIC DNA]</scope>
    <source>
        <strain evidence="3 4">DSM 19828</strain>
    </source>
</reference>
<dbReference type="AlphaFoldDB" id="A0A542EFT6"/>
<dbReference type="InterPro" id="IPR014729">
    <property type="entry name" value="Rossmann-like_a/b/a_fold"/>
</dbReference>
<keyword evidence="4" id="KW-1185">Reference proteome</keyword>
<dbReference type="InterPro" id="IPR006015">
    <property type="entry name" value="Universal_stress_UspA"/>
</dbReference>
<sequence>MRIVVAFLATPEGEAAFAAAAAQGRAQGLEVSVVPLDRTAEPRAQALADASGAASVTVTPALGGQDLVESFLATARDLDASLIVIGLRRRTTVGKLILGTNAQRIMLDAPVPVLTVKPDTA</sequence>
<organism evidence="3 4">
    <name type="scientific">Yimella lutea</name>
    <dbReference type="NCBI Taxonomy" id="587872"/>
    <lineage>
        <taxon>Bacteria</taxon>
        <taxon>Bacillati</taxon>
        <taxon>Actinomycetota</taxon>
        <taxon>Actinomycetes</taxon>
        <taxon>Micrococcales</taxon>
        <taxon>Dermacoccaceae</taxon>
        <taxon>Yimella</taxon>
    </lineage>
</organism>
<protein>
    <submittedName>
        <fullName evidence="3">Nucleotide-binding universal stress UspA family protein</fullName>
    </submittedName>
</protein>
<dbReference type="EMBL" id="VFMO01000001">
    <property type="protein sequence ID" value="TQJ14169.1"/>
    <property type="molecule type" value="Genomic_DNA"/>
</dbReference>
<name>A0A542EFT6_9MICO</name>
<evidence type="ECO:0000259" key="2">
    <source>
        <dbReference type="Pfam" id="PF00582"/>
    </source>
</evidence>
<gene>
    <name evidence="3" type="ORF">FB459_1616</name>
</gene>
<dbReference type="Pfam" id="PF00582">
    <property type="entry name" value="Usp"/>
    <property type="match status" value="1"/>
</dbReference>
<dbReference type="Gene3D" id="3.40.50.620">
    <property type="entry name" value="HUPs"/>
    <property type="match status" value="1"/>
</dbReference>
<proteinExistence type="inferred from homology"/>
<dbReference type="SUPFAM" id="SSF52402">
    <property type="entry name" value="Adenine nucleotide alpha hydrolases-like"/>
    <property type="match status" value="1"/>
</dbReference>
<dbReference type="Proteomes" id="UP000320806">
    <property type="component" value="Unassembled WGS sequence"/>
</dbReference>
<evidence type="ECO:0000256" key="1">
    <source>
        <dbReference type="ARBA" id="ARBA00008791"/>
    </source>
</evidence>
<dbReference type="OrthoDB" id="5419113at2"/>
<feature type="domain" description="UspA" evidence="2">
    <location>
        <begin position="42"/>
        <end position="117"/>
    </location>
</feature>
<comment type="caution">
    <text evidence="3">The sequence shown here is derived from an EMBL/GenBank/DDBJ whole genome shotgun (WGS) entry which is preliminary data.</text>
</comment>
<accession>A0A542EFT6</accession>
<dbReference type="InterPro" id="IPR006016">
    <property type="entry name" value="UspA"/>
</dbReference>
<dbReference type="RefSeq" id="WP_129624082.1">
    <property type="nucleotide sequence ID" value="NZ_BAABCI010000034.1"/>
</dbReference>
<comment type="similarity">
    <text evidence="1">Belongs to the universal stress protein A family.</text>
</comment>